<feature type="domain" description="CTCHY-type" evidence="7">
    <location>
        <begin position="176"/>
        <end position="242"/>
    </location>
</feature>
<dbReference type="PANTHER" id="PTHR21319:SF53">
    <property type="entry name" value="RING FINGER AND CHY ZINC FINGER DOMAIN-CONTAINING PROTEIN 1"/>
    <property type="match status" value="1"/>
</dbReference>
<evidence type="ECO:0000256" key="2">
    <source>
        <dbReference type="ARBA" id="ARBA00022771"/>
    </source>
</evidence>
<dbReference type="InterPro" id="IPR017921">
    <property type="entry name" value="Znf_CTCHY"/>
</dbReference>
<evidence type="ECO:0000313" key="8">
    <source>
        <dbReference type="EMBL" id="CAI9917033.1"/>
    </source>
</evidence>
<reference evidence="9 10" key="2">
    <citation type="submission" date="2024-07" db="EMBL/GenBank/DDBJ databases">
        <authorList>
            <person name="Akdeniz Z."/>
        </authorList>
    </citation>
    <scope>NUCLEOTIDE SEQUENCE [LARGE SCALE GENOMIC DNA]</scope>
</reference>
<dbReference type="PROSITE" id="PS51270">
    <property type="entry name" value="ZF_CTCHY"/>
    <property type="match status" value="1"/>
</dbReference>
<evidence type="ECO:0000259" key="6">
    <source>
        <dbReference type="PROSITE" id="PS51266"/>
    </source>
</evidence>
<dbReference type="InterPro" id="IPR037274">
    <property type="entry name" value="Znf_CHY_sf"/>
</dbReference>
<evidence type="ECO:0000256" key="3">
    <source>
        <dbReference type="ARBA" id="ARBA00022833"/>
    </source>
</evidence>
<dbReference type="PANTHER" id="PTHR21319">
    <property type="entry name" value="RING FINGER AND CHY ZINC FINGER DOMAIN-CONTAINING PROTEIN 1"/>
    <property type="match status" value="1"/>
</dbReference>
<evidence type="ECO:0000256" key="4">
    <source>
        <dbReference type="PROSITE-ProRule" id="PRU00601"/>
    </source>
</evidence>
<dbReference type="GO" id="GO:0006511">
    <property type="term" value="P:ubiquitin-dependent protein catabolic process"/>
    <property type="evidence" value="ECO:0007669"/>
    <property type="project" value="TreeGrafter"/>
</dbReference>
<dbReference type="EMBL" id="CATOUU010000118">
    <property type="protein sequence ID" value="CAI9917033.1"/>
    <property type="molecule type" value="Genomic_DNA"/>
</dbReference>
<dbReference type="Proteomes" id="UP001642409">
    <property type="component" value="Unassembled WGS sequence"/>
</dbReference>
<evidence type="ECO:0000313" key="9">
    <source>
        <dbReference type="EMBL" id="CAL6099447.1"/>
    </source>
</evidence>
<evidence type="ECO:0000256" key="1">
    <source>
        <dbReference type="ARBA" id="ARBA00022723"/>
    </source>
</evidence>
<evidence type="ECO:0000259" key="5">
    <source>
        <dbReference type="PROSITE" id="PS50089"/>
    </source>
</evidence>
<dbReference type="SUPFAM" id="SSF161219">
    <property type="entry name" value="CHY zinc finger-like"/>
    <property type="match status" value="1"/>
</dbReference>
<dbReference type="SUPFAM" id="SSF57850">
    <property type="entry name" value="RING/U-box"/>
    <property type="match status" value="1"/>
</dbReference>
<dbReference type="Gene3D" id="3.30.40.10">
    <property type="entry name" value="Zinc/RING finger domain, C3HC4 (zinc finger)"/>
    <property type="match status" value="1"/>
</dbReference>
<evidence type="ECO:0000259" key="7">
    <source>
        <dbReference type="PROSITE" id="PS51270"/>
    </source>
</evidence>
<dbReference type="AlphaFoldDB" id="A0AA86NCW8"/>
<dbReference type="InterPro" id="IPR008913">
    <property type="entry name" value="Znf_CHY"/>
</dbReference>
<evidence type="ECO:0000313" key="10">
    <source>
        <dbReference type="Proteomes" id="UP001642409"/>
    </source>
</evidence>
<keyword evidence="2 4" id="KW-0863">Zinc-finger</keyword>
<keyword evidence="10" id="KW-1185">Reference proteome</keyword>
<keyword evidence="1" id="KW-0479">Metal-binding</keyword>
<dbReference type="GO" id="GO:0008270">
    <property type="term" value="F:zinc ion binding"/>
    <property type="evidence" value="ECO:0007669"/>
    <property type="project" value="UniProtKB-KW"/>
</dbReference>
<feature type="domain" description="RING-type" evidence="5">
    <location>
        <begin position="242"/>
        <end position="285"/>
    </location>
</feature>
<dbReference type="GO" id="GO:0016567">
    <property type="term" value="P:protein ubiquitination"/>
    <property type="evidence" value="ECO:0007669"/>
    <property type="project" value="TreeGrafter"/>
</dbReference>
<organism evidence="8">
    <name type="scientific">Hexamita inflata</name>
    <dbReference type="NCBI Taxonomy" id="28002"/>
    <lineage>
        <taxon>Eukaryota</taxon>
        <taxon>Metamonada</taxon>
        <taxon>Diplomonadida</taxon>
        <taxon>Hexamitidae</taxon>
        <taxon>Hexamitinae</taxon>
        <taxon>Hexamita</taxon>
    </lineage>
</organism>
<accession>A0AA86NCW8</accession>
<dbReference type="InterPro" id="IPR037275">
    <property type="entry name" value="Znf_CTCHY_sf"/>
</dbReference>
<dbReference type="PROSITE" id="PS50089">
    <property type="entry name" value="ZF_RING_2"/>
    <property type="match status" value="1"/>
</dbReference>
<keyword evidence="3" id="KW-0862">Zinc</keyword>
<dbReference type="SUPFAM" id="SSF161245">
    <property type="entry name" value="Zinc hairpin stack"/>
    <property type="match status" value="1"/>
</dbReference>
<feature type="domain" description="CHY-type" evidence="6">
    <location>
        <begin position="107"/>
        <end position="174"/>
    </location>
</feature>
<dbReference type="PROSITE" id="PS51266">
    <property type="entry name" value="ZF_CHY"/>
    <property type="match status" value="1"/>
</dbReference>
<dbReference type="InterPro" id="IPR013083">
    <property type="entry name" value="Znf_RING/FYVE/PHD"/>
</dbReference>
<dbReference type="InterPro" id="IPR001841">
    <property type="entry name" value="Znf_RING"/>
</dbReference>
<proteinExistence type="predicted"/>
<gene>
    <name evidence="8" type="ORF">HINF_LOCUS4678</name>
    <name evidence="9" type="ORF">HINF_LOCUS70084</name>
</gene>
<name>A0AA86NCW8_9EUKA</name>
<dbReference type="Pfam" id="PF05495">
    <property type="entry name" value="zf-CHY"/>
    <property type="match status" value="1"/>
</dbReference>
<reference evidence="8" key="1">
    <citation type="submission" date="2023-06" db="EMBL/GenBank/DDBJ databases">
        <authorList>
            <person name="Kurt Z."/>
        </authorList>
    </citation>
    <scope>NUCLEOTIDE SEQUENCE</scope>
</reference>
<dbReference type="GO" id="GO:0061630">
    <property type="term" value="F:ubiquitin protein ligase activity"/>
    <property type="evidence" value="ECO:0007669"/>
    <property type="project" value="TreeGrafter"/>
</dbReference>
<sequence length="432" mass="50703">MYPSASLVSEQHRNKIIVSVIFKIKEHGSVGSKDDRIILKRFPSDIFNQDNLVQQQIYVTAVAAVMPLVDYHPDVNHMECVEQFNQKSPTFDSTKYQPEELVYRAYETDESVGCEHYICGCLQQCPECLNFYGCRQCHNDSESHLMNRKQVQNLKCRFCDAVVPYSESCSNCKQKFCEVSCKICKFMCFIDANEKPFYHCDKCGTCNVGLENSYTHCDICNACWWTDQFDSHVCCKNRAEKCCVCLGNIKDSIYQIHDMRCGHTMHYNCWSQLLDQNNYFCPVCKKYSLEDNQIEQMTQYFLNYVKDKTRSNIPVRVHCNECQFAFDFFKQDIYFCHKCKKFNTEELQVEGDTNKSEEYIKSLGEELVAYVEWNKQLIIEHSMRLFKLDKKETQELTKVLTKKVLKGLILQIQFDGFPETYEEMLAILFELK</sequence>
<dbReference type="Pfam" id="PF13923">
    <property type="entry name" value="zf-C3HC4_2"/>
    <property type="match status" value="1"/>
</dbReference>
<dbReference type="EMBL" id="CAXDID020000520">
    <property type="protein sequence ID" value="CAL6099447.1"/>
    <property type="molecule type" value="Genomic_DNA"/>
</dbReference>
<comment type="caution">
    <text evidence="8">The sequence shown here is derived from an EMBL/GenBank/DDBJ whole genome shotgun (WGS) entry which is preliminary data.</text>
</comment>
<protein>
    <submittedName>
        <fullName evidence="8">CHY zinc finger domain-containing protein</fullName>
    </submittedName>
    <submittedName>
        <fullName evidence="9">CHY_zinc finger domain-containing protein</fullName>
    </submittedName>
</protein>
<dbReference type="GO" id="GO:0005634">
    <property type="term" value="C:nucleus"/>
    <property type="evidence" value="ECO:0007669"/>
    <property type="project" value="TreeGrafter"/>
</dbReference>